<accession>A0AA47NUY8</accession>
<keyword evidence="5" id="KW-0472">Membrane</keyword>
<dbReference type="InterPro" id="IPR023415">
    <property type="entry name" value="LDLR_class-A_CS"/>
</dbReference>
<evidence type="ECO:0000256" key="4">
    <source>
        <dbReference type="ARBA" id="ARBA00022989"/>
    </source>
</evidence>
<dbReference type="GO" id="GO:0043235">
    <property type="term" value="C:receptor complex"/>
    <property type="evidence" value="ECO:0007669"/>
    <property type="project" value="TreeGrafter"/>
</dbReference>
<keyword evidence="6 9" id="KW-1015">Disulfide bond</keyword>
<gene>
    <name evidence="10" type="primary">Lrp1b</name>
    <name evidence="10" type="ORF">N1851_025776</name>
</gene>
<dbReference type="PANTHER" id="PTHR22722:SF5">
    <property type="entry name" value="LOW-DENSITY LIPOPROTEIN RECEPTOR-RELATED PROTEIN 1B"/>
    <property type="match status" value="1"/>
</dbReference>
<dbReference type="PRINTS" id="PR00261">
    <property type="entry name" value="LDLRECEPTOR"/>
</dbReference>
<evidence type="ECO:0000256" key="3">
    <source>
        <dbReference type="ARBA" id="ARBA00022737"/>
    </source>
</evidence>
<dbReference type="EMBL" id="JAOPHQ010004838">
    <property type="protein sequence ID" value="KAK0138018.1"/>
    <property type="molecule type" value="Genomic_DNA"/>
</dbReference>
<dbReference type="Pfam" id="PF00057">
    <property type="entry name" value="Ldl_recept_a"/>
    <property type="match status" value="2"/>
</dbReference>
<dbReference type="FunFam" id="4.10.400.10:FF:000004">
    <property type="entry name" value="Low-density lipoprotein receptor-related protein 1"/>
    <property type="match status" value="1"/>
</dbReference>
<dbReference type="InterPro" id="IPR036055">
    <property type="entry name" value="LDL_receptor-like_sf"/>
</dbReference>
<evidence type="ECO:0000256" key="9">
    <source>
        <dbReference type="PROSITE-ProRule" id="PRU00124"/>
    </source>
</evidence>
<comment type="caution">
    <text evidence="9">Lacks conserved residue(s) required for the propagation of feature annotation.</text>
</comment>
<keyword evidence="2" id="KW-0812">Transmembrane</keyword>
<comment type="caution">
    <text evidence="10">The sequence shown here is derived from an EMBL/GenBank/DDBJ whole genome shotgun (WGS) entry which is preliminary data.</text>
</comment>
<dbReference type="GO" id="GO:0005041">
    <property type="term" value="F:low-density lipoprotein particle receptor activity"/>
    <property type="evidence" value="ECO:0007669"/>
    <property type="project" value="TreeGrafter"/>
</dbReference>
<dbReference type="FunFam" id="4.10.400.10:FF:000010">
    <property type="entry name" value="Low-density lipoprotein receptor-related protein 1"/>
    <property type="match status" value="1"/>
</dbReference>
<dbReference type="Gene3D" id="4.10.400.10">
    <property type="entry name" value="Low-density Lipoprotein Receptor"/>
    <property type="match status" value="2"/>
</dbReference>
<organism evidence="10 11">
    <name type="scientific">Merluccius polli</name>
    <name type="common">Benguela hake</name>
    <name type="synonym">Merluccius cadenati</name>
    <dbReference type="NCBI Taxonomy" id="89951"/>
    <lineage>
        <taxon>Eukaryota</taxon>
        <taxon>Metazoa</taxon>
        <taxon>Chordata</taxon>
        <taxon>Craniata</taxon>
        <taxon>Vertebrata</taxon>
        <taxon>Euteleostomi</taxon>
        <taxon>Actinopterygii</taxon>
        <taxon>Neopterygii</taxon>
        <taxon>Teleostei</taxon>
        <taxon>Neoteleostei</taxon>
        <taxon>Acanthomorphata</taxon>
        <taxon>Zeiogadaria</taxon>
        <taxon>Gadariae</taxon>
        <taxon>Gadiformes</taxon>
        <taxon>Gadoidei</taxon>
        <taxon>Merlucciidae</taxon>
        <taxon>Merluccius</taxon>
    </lineage>
</organism>
<evidence type="ECO:0000256" key="2">
    <source>
        <dbReference type="ARBA" id="ARBA00022692"/>
    </source>
</evidence>
<dbReference type="PROSITE" id="PS01209">
    <property type="entry name" value="LDLRA_1"/>
    <property type="match status" value="2"/>
</dbReference>
<sequence>MPDAAFPTCEPLTQFSCSNGRCVSAKWHCDSEDDCGDGSDEKGCIHSCSNNQFRCSSGRCIPDHWACDGDNDCGDFSDENTTCGGSSASKRDGFSLISCTSKARDVWFSTACWSIHFTFHSFYAFVCEISVFVKDVA</sequence>
<protein>
    <submittedName>
        <fullName evidence="10">Low-density lipoprotein receptor-related protein 1B</fullName>
    </submittedName>
</protein>
<keyword evidence="3" id="KW-0677">Repeat</keyword>
<evidence type="ECO:0000256" key="6">
    <source>
        <dbReference type="ARBA" id="ARBA00023157"/>
    </source>
</evidence>
<feature type="disulfide bond" evidence="9">
    <location>
        <begin position="48"/>
        <end position="60"/>
    </location>
</feature>
<dbReference type="GO" id="GO:0005886">
    <property type="term" value="C:plasma membrane"/>
    <property type="evidence" value="ECO:0007669"/>
    <property type="project" value="TreeGrafter"/>
</dbReference>
<evidence type="ECO:0000313" key="10">
    <source>
        <dbReference type="EMBL" id="KAK0138018.1"/>
    </source>
</evidence>
<dbReference type="SMART" id="SM00192">
    <property type="entry name" value="LDLa"/>
    <property type="match status" value="2"/>
</dbReference>
<keyword evidence="7 10" id="KW-0675">Receptor</keyword>
<dbReference type="SUPFAM" id="SSF57424">
    <property type="entry name" value="LDL receptor-like module"/>
    <property type="match status" value="2"/>
</dbReference>
<evidence type="ECO:0000256" key="8">
    <source>
        <dbReference type="ARBA" id="ARBA00023180"/>
    </source>
</evidence>
<dbReference type="InterPro" id="IPR002172">
    <property type="entry name" value="LDrepeatLR_classA_rpt"/>
</dbReference>
<keyword evidence="10" id="KW-0449">Lipoprotein</keyword>
<dbReference type="PROSITE" id="PS50068">
    <property type="entry name" value="LDLRA_2"/>
    <property type="match status" value="2"/>
</dbReference>
<dbReference type="Proteomes" id="UP001174136">
    <property type="component" value="Unassembled WGS sequence"/>
</dbReference>
<name>A0AA47NUY8_MERPO</name>
<keyword evidence="11" id="KW-1185">Reference proteome</keyword>
<evidence type="ECO:0000256" key="1">
    <source>
        <dbReference type="ARBA" id="ARBA00004167"/>
    </source>
</evidence>
<dbReference type="AlphaFoldDB" id="A0AA47NUY8"/>
<feature type="disulfide bond" evidence="9">
    <location>
        <begin position="17"/>
        <end position="35"/>
    </location>
</feature>
<evidence type="ECO:0000256" key="5">
    <source>
        <dbReference type="ARBA" id="ARBA00023136"/>
    </source>
</evidence>
<dbReference type="InterPro" id="IPR051221">
    <property type="entry name" value="LDLR-related"/>
</dbReference>
<evidence type="ECO:0000256" key="7">
    <source>
        <dbReference type="ARBA" id="ARBA00023170"/>
    </source>
</evidence>
<proteinExistence type="predicted"/>
<dbReference type="CDD" id="cd00112">
    <property type="entry name" value="LDLa"/>
    <property type="match status" value="2"/>
</dbReference>
<reference evidence="10" key="1">
    <citation type="journal article" date="2023" name="Front. Mar. Sci.">
        <title>A new Merluccius polli reference genome to investigate the effects of global change in West African waters.</title>
        <authorList>
            <person name="Mateo J.L."/>
            <person name="Blanco-Fernandez C."/>
            <person name="Garcia-Vazquez E."/>
            <person name="Machado-Schiaffino G."/>
        </authorList>
    </citation>
    <scope>NUCLEOTIDE SEQUENCE</scope>
    <source>
        <strain evidence="10">C29</strain>
        <tissue evidence="10">Fin</tissue>
    </source>
</reference>
<evidence type="ECO:0000313" key="11">
    <source>
        <dbReference type="Proteomes" id="UP001174136"/>
    </source>
</evidence>
<keyword evidence="8" id="KW-0325">Glycoprotein</keyword>
<dbReference type="PANTHER" id="PTHR22722">
    <property type="entry name" value="LOW-DENSITY LIPOPROTEIN RECEPTOR-RELATED PROTEIN 2-RELATED"/>
    <property type="match status" value="1"/>
</dbReference>
<comment type="subcellular location">
    <subcellularLocation>
        <location evidence="1">Membrane</location>
        <topology evidence="1">Single-pass membrane protein</topology>
    </subcellularLocation>
</comment>
<feature type="disulfide bond" evidence="9">
    <location>
        <begin position="55"/>
        <end position="73"/>
    </location>
</feature>
<feature type="disulfide bond" evidence="9">
    <location>
        <begin position="29"/>
        <end position="44"/>
    </location>
</feature>
<keyword evidence="4" id="KW-1133">Transmembrane helix</keyword>